<name>A0A9J6G607_HAELO</name>
<feature type="transmembrane region" description="Helical" evidence="2">
    <location>
        <begin position="153"/>
        <end position="174"/>
    </location>
</feature>
<feature type="transmembrane region" description="Helical" evidence="2">
    <location>
        <begin position="73"/>
        <end position="92"/>
    </location>
</feature>
<evidence type="ECO:0008006" key="5">
    <source>
        <dbReference type="Google" id="ProtNLM"/>
    </source>
</evidence>
<protein>
    <recommendedName>
        <fullName evidence="5">Acyltransferase 3 domain-containing protein</fullName>
    </recommendedName>
</protein>
<dbReference type="PANTHER" id="PTHR11161">
    <property type="entry name" value="O-ACYLTRANSFERASE"/>
    <property type="match status" value="1"/>
</dbReference>
<dbReference type="AlphaFoldDB" id="A0A9J6G607"/>
<dbReference type="OrthoDB" id="6497070at2759"/>
<dbReference type="Proteomes" id="UP000821853">
    <property type="component" value="Chromosome 3"/>
</dbReference>
<evidence type="ECO:0000256" key="2">
    <source>
        <dbReference type="SAM" id="Phobius"/>
    </source>
</evidence>
<feature type="transmembrane region" description="Helical" evidence="2">
    <location>
        <begin position="259"/>
        <end position="288"/>
    </location>
</feature>
<proteinExistence type="predicted"/>
<keyword evidence="2" id="KW-0812">Transmembrane</keyword>
<sequence>MSAYETVRKIMVVNEPADEETRHLQIFHGLRALSIVWIVWVHHYAYNDTSVYSGAKIAKKLAVQYNTQPFNNAWLAVDTFFFISGFFLLYAIHKQMRSAGLAQALFYLAVRWWRFAKEVLEQIYFRPYTHFGPFCLGMAVAYSFVTKKPRFELNLVCQGAAWSAAFVAGAMVLFCTKQWGDGDALPEAWVAAVYAACHRLVWALCIGWLVFACISGRGGLVQSVLSSPLLVPLSRLSYAVYVLHVPLVWFRLWTIRERILIWFLPMFYNAMGTLVLAFFVALGASVFIERPLVVVKDLVLKWHVAPPSAKFSQRDGQPEKGGAKADGVHPGEPRTDSLETRSLRCDWFVCPQ</sequence>
<feature type="transmembrane region" description="Helical" evidence="2">
    <location>
        <begin position="189"/>
        <end position="214"/>
    </location>
</feature>
<evidence type="ECO:0000313" key="4">
    <source>
        <dbReference type="Proteomes" id="UP000821853"/>
    </source>
</evidence>
<keyword evidence="2" id="KW-0472">Membrane</keyword>
<feature type="compositionally biased region" description="Basic and acidic residues" evidence="1">
    <location>
        <begin position="312"/>
        <end position="337"/>
    </location>
</feature>
<comment type="caution">
    <text evidence="3">The sequence shown here is derived from an EMBL/GenBank/DDBJ whole genome shotgun (WGS) entry which is preliminary data.</text>
</comment>
<keyword evidence="2" id="KW-1133">Transmembrane helix</keyword>
<organism evidence="3 4">
    <name type="scientific">Haemaphysalis longicornis</name>
    <name type="common">Bush tick</name>
    <dbReference type="NCBI Taxonomy" id="44386"/>
    <lineage>
        <taxon>Eukaryota</taxon>
        <taxon>Metazoa</taxon>
        <taxon>Ecdysozoa</taxon>
        <taxon>Arthropoda</taxon>
        <taxon>Chelicerata</taxon>
        <taxon>Arachnida</taxon>
        <taxon>Acari</taxon>
        <taxon>Parasitiformes</taxon>
        <taxon>Ixodida</taxon>
        <taxon>Ixodoidea</taxon>
        <taxon>Ixodidae</taxon>
        <taxon>Haemaphysalinae</taxon>
        <taxon>Haemaphysalis</taxon>
    </lineage>
</organism>
<dbReference type="VEuPathDB" id="VectorBase:HLOH_058449"/>
<dbReference type="PANTHER" id="PTHR11161:SF0">
    <property type="entry name" value="O-ACYLTRANSFERASE LIKE PROTEIN"/>
    <property type="match status" value="1"/>
</dbReference>
<reference evidence="3 4" key="1">
    <citation type="journal article" date="2020" name="Cell">
        <title>Large-Scale Comparative Analyses of Tick Genomes Elucidate Their Genetic Diversity and Vector Capacities.</title>
        <authorList>
            <consortium name="Tick Genome and Microbiome Consortium (TIGMIC)"/>
            <person name="Jia N."/>
            <person name="Wang J."/>
            <person name="Shi W."/>
            <person name="Du L."/>
            <person name="Sun Y."/>
            <person name="Zhan W."/>
            <person name="Jiang J.F."/>
            <person name="Wang Q."/>
            <person name="Zhang B."/>
            <person name="Ji P."/>
            <person name="Bell-Sakyi L."/>
            <person name="Cui X.M."/>
            <person name="Yuan T.T."/>
            <person name="Jiang B.G."/>
            <person name="Yang W.F."/>
            <person name="Lam T.T."/>
            <person name="Chang Q.C."/>
            <person name="Ding S.J."/>
            <person name="Wang X.J."/>
            <person name="Zhu J.G."/>
            <person name="Ruan X.D."/>
            <person name="Zhao L."/>
            <person name="Wei J.T."/>
            <person name="Ye R.Z."/>
            <person name="Que T.C."/>
            <person name="Du C.H."/>
            <person name="Zhou Y.H."/>
            <person name="Cheng J.X."/>
            <person name="Dai P.F."/>
            <person name="Guo W.B."/>
            <person name="Han X.H."/>
            <person name="Huang E.J."/>
            <person name="Li L.F."/>
            <person name="Wei W."/>
            <person name="Gao Y.C."/>
            <person name="Liu J.Z."/>
            <person name="Shao H.Z."/>
            <person name="Wang X."/>
            <person name="Wang C.C."/>
            <person name="Yang T.C."/>
            <person name="Huo Q.B."/>
            <person name="Li W."/>
            <person name="Chen H.Y."/>
            <person name="Chen S.E."/>
            <person name="Zhou L.G."/>
            <person name="Ni X.B."/>
            <person name="Tian J.H."/>
            <person name="Sheng Y."/>
            <person name="Liu T."/>
            <person name="Pan Y.S."/>
            <person name="Xia L.Y."/>
            <person name="Li J."/>
            <person name="Zhao F."/>
            <person name="Cao W.C."/>
        </authorList>
    </citation>
    <scope>NUCLEOTIDE SEQUENCE [LARGE SCALE GENOMIC DNA]</scope>
    <source>
        <strain evidence="3">HaeL-2018</strain>
    </source>
</reference>
<dbReference type="EMBL" id="JABSTR010000005">
    <property type="protein sequence ID" value="KAH9370547.1"/>
    <property type="molecule type" value="Genomic_DNA"/>
</dbReference>
<evidence type="ECO:0000256" key="1">
    <source>
        <dbReference type="SAM" id="MobiDB-lite"/>
    </source>
</evidence>
<keyword evidence="4" id="KW-1185">Reference proteome</keyword>
<dbReference type="OMA" id="FYLAVRW"/>
<feature type="transmembrane region" description="Helical" evidence="2">
    <location>
        <begin position="128"/>
        <end position="146"/>
    </location>
</feature>
<feature type="region of interest" description="Disordered" evidence="1">
    <location>
        <begin position="309"/>
        <end position="337"/>
    </location>
</feature>
<evidence type="ECO:0000313" key="3">
    <source>
        <dbReference type="EMBL" id="KAH9370547.1"/>
    </source>
</evidence>
<accession>A0A9J6G607</accession>
<gene>
    <name evidence="3" type="ORF">HPB48_011438</name>
</gene>
<dbReference type="InterPro" id="IPR052728">
    <property type="entry name" value="O2_lipid_transport_reg"/>
</dbReference>